<proteinExistence type="predicted"/>
<reference evidence="2" key="1">
    <citation type="journal article" date="2019" name="Int. J. Syst. Evol. Microbiol.">
        <title>The Global Catalogue of Microorganisms (GCM) 10K type strain sequencing project: providing services to taxonomists for standard genome sequencing and annotation.</title>
        <authorList>
            <consortium name="The Broad Institute Genomics Platform"/>
            <consortium name="The Broad Institute Genome Sequencing Center for Infectious Disease"/>
            <person name="Wu L."/>
            <person name="Ma J."/>
        </authorList>
    </citation>
    <scope>NUCLEOTIDE SEQUENCE [LARGE SCALE GENOMIC DNA]</scope>
    <source>
        <strain evidence="2">CGMCC 1.15339</strain>
    </source>
</reference>
<protein>
    <submittedName>
        <fullName evidence="1">Uncharacterized protein</fullName>
    </submittedName>
</protein>
<name>A0ABQ1IW89_9GAMM</name>
<gene>
    <name evidence="1" type="ORF">GCM10011607_12730</name>
</gene>
<dbReference type="RefSeq" id="WP_188738147.1">
    <property type="nucleotide sequence ID" value="NZ_BMII01000008.1"/>
</dbReference>
<dbReference type="Proteomes" id="UP000617555">
    <property type="component" value="Unassembled WGS sequence"/>
</dbReference>
<dbReference type="EMBL" id="BMII01000008">
    <property type="protein sequence ID" value="GGB53613.1"/>
    <property type="molecule type" value="Genomic_DNA"/>
</dbReference>
<accession>A0ABQ1IW89</accession>
<evidence type="ECO:0000313" key="1">
    <source>
        <dbReference type="EMBL" id="GGB53613.1"/>
    </source>
</evidence>
<sequence length="67" mass="7630">MTKYIKITEKEFALLHSAVEEKVSLSEGADCNDYIAETKKTVAAMNRIIDRNGLKQGFKIDRKNQII</sequence>
<comment type="caution">
    <text evidence="1">The sequence shown here is derived from an EMBL/GenBank/DDBJ whole genome shotgun (WGS) entry which is preliminary data.</text>
</comment>
<organism evidence="1 2">
    <name type="scientific">Shewanella inventionis</name>
    <dbReference type="NCBI Taxonomy" id="1738770"/>
    <lineage>
        <taxon>Bacteria</taxon>
        <taxon>Pseudomonadati</taxon>
        <taxon>Pseudomonadota</taxon>
        <taxon>Gammaproteobacteria</taxon>
        <taxon>Alteromonadales</taxon>
        <taxon>Shewanellaceae</taxon>
        <taxon>Shewanella</taxon>
    </lineage>
</organism>
<keyword evidence="2" id="KW-1185">Reference proteome</keyword>
<evidence type="ECO:0000313" key="2">
    <source>
        <dbReference type="Proteomes" id="UP000617555"/>
    </source>
</evidence>